<accession>A0ABD3FUV7</accession>
<protein>
    <submittedName>
        <fullName evidence="1">Uncharacterized protein</fullName>
    </submittedName>
</protein>
<reference evidence="1 2" key="1">
    <citation type="submission" date="2024-09" db="EMBL/GenBank/DDBJ databases">
        <title>Genome sequencing and assembly of Phytophthora oleae, isolate VK10A, causative agent of rot of olive drupes.</title>
        <authorList>
            <person name="Conti Taguali S."/>
            <person name="Riolo M."/>
            <person name="La Spada F."/>
            <person name="Cacciola S.O."/>
            <person name="Dionisio G."/>
        </authorList>
    </citation>
    <scope>NUCLEOTIDE SEQUENCE [LARGE SCALE GENOMIC DNA]</scope>
    <source>
        <strain evidence="1 2">VK10A</strain>
    </source>
</reference>
<evidence type="ECO:0000313" key="2">
    <source>
        <dbReference type="Proteomes" id="UP001632037"/>
    </source>
</evidence>
<dbReference type="AlphaFoldDB" id="A0ABD3FUV7"/>
<comment type="caution">
    <text evidence="1">The sequence shown here is derived from an EMBL/GenBank/DDBJ whole genome shotgun (WGS) entry which is preliminary data.</text>
</comment>
<dbReference type="EMBL" id="JBIMZQ010000006">
    <property type="protein sequence ID" value="KAL3670710.1"/>
    <property type="molecule type" value="Genomic_DNA"/>
</dbReference>
<organism evidence="1 2">
    <name type="scientific">Phytophthora oleae</name>
    <dbReference type="NCBI Taxonomy" id="2107226"/>
    <lineage>
        <taxon>Eukaryota</taxon>
        <taxon>Sar</taxon>
        <taxon>Stramenopiles</taxon>
        <taxon>Oomycota</taxon>
        <taxon>Peronosporomycetes</taxon>
        <taxon>Peronosporales</taxon>
        <taxon>Peronosporaceae</taxon>
        <taxon>Phytophthora</taxon>
    </lineage>
</organism>
<proteinExistence type="predicted"/>
<name>A0ABD3FUV7_9STRA</name>
<gene>
    <name evidence="1" type="ORF">V7S43_003898</name>
</gene>
<keyword evidence="2" id="KW-1185">Reference proteome</keyword>
<sequence length="140" mass="15994">MIRVFKSVKALDKRAFVESYMGVKMENVRMDEAVNTRVNDPRRIAFIVDVPVRATSRIRLLYTKERRFLRLAKIIEGWDAVVLEMTSLCTIFAVFDTQEEASFQEGTAILGVARLLVAVLKVLLEWLGEGILPRSAYDNL</sequence>
<evidence type="ECO:0000313" key="1">
    <source>
        <dbReference type="EMBL" id="KAL3670710.1"/>
    </source>
</evidence>
<dbReference type="Proteomes" id="UP001632037">
    <property type="component" value="Unassembled WGS sequence"/>
</dbReference>